<name>A0ABV7L2B9_9PROT</name>
<dbReference type="GO" id="GO:0016746">
    <property type="term" value="F:acyltransferase activity"/>
    <property type="evidence" value="ECO:0007669"/>
    <property type="project" value="UniProtKB-KW"/>
</dbReference>
<protein>
    <submittedName>
        <fullName evidence="1">GNAT family N-acetyltransferase</fullName>
        <ecNumber evidence="1">2.3.-.-</ecNumber>
    </submittedName>
</protein>
<comment type="caution">
    <text evidence="1">The sequence shown here is derived from an EMBL/GenBank/DDBJ whole genome shotgun (WGS) entry which is preliminary data.</text>
</comment>
<reference evidence="2" key="1">
    <citation type="journal article" date="2019" name="Int. J. Syst. Evol. Microbiol.">
        <title>The Global Catalogue of Microorganisms (GCM) 10K type strain sequencing project: providing services to taxonomists for standard genome sequencing and annotation.</title>
        <authorList>
            <consortium name="The Broad Institute Genomics Platform"/>
            <consortium name="The Broad Institute Genome Sequencing Center for Infectious Disease"/>
            <person name="Wu L."/>
            <person name="Ma J."/>
        </authorList>
    </citation>
    <scope>NUCLEOTIDE SEQUENCE [LARGE SCALE GENOMIC DNA]</scope>
    <source>
        <strain evidence="2">KCTC 42964</strain>
    </source>
</reference>
<proteinExistence type="predicted"/>
<dbReference type="SUPFAM" id="SSF55729">
    <property type="entry name" value="Acyl-CoA N-acyltransferases (Nat)"/>
    <property type="match status" value="1"/>
</dbReference>
<dbReference type="EMBL" id="JBHRTR010000028">
    <property type="protein sequence ID" value="MFC3228791.1"/>
    <property type="molecule type" value="Genomic_DNA"/>
</dbReference>
<accession>A0ABV7L2B9</accession>
<sequence length="148" mass="16831">MDFVFVEQPDHKAMLVAWLMERIPTFPPPPNEASFQGAVMLSGDRIVAGCAYHRYADRFKGIEVTFAADNPMWCRPGNVEKWFAYPFDQLGCERITMTIARRNKRARVMAKKMGFREEGIARKGFYPDDAVIYGLLRTDQAAGKYIGG</sequence>
<dbReference type="Gene3D" id="3.40.630.30">
    <property type="match status" value="1"/>
</dbReference>
<dbReference type="InterPro" id="IPR016181">
    <property type="entry name" value="Acyl_CoA_acyltransferase"/>
</dbReference>
<dbReference type="EC" id="2.3.-.-" evidence="1"/>
<organism evidence="1 2">
    <name type="scientific">Marinibaculum pumilum</name>
    <dbReference type="NCBI Taxonomy" id="1766165"/>
    <lineage>
        <taxon>Bacteria</taxon>
        <taxon>Pseudomonadati</taxon>
        <taxon>Pseudomonadota</taxon>
        <taxon>Alphaproteobacteria</taxon>
        <taxon>Rhodospirillales</taxon>
        <taxon>Rhodospirillaceae</taxon>
        <taxon>Marinibaculum</taxon>
    </lineage>
</organism>
<keyword evidence="1" id="KW-0012">Acyltransferase</keyword>
<evidence type="ECO:0000313" key="1">
    <source>
        <dbReference type="EMBL" id="MFC3228791.1"/>
    </source>
</evidence>
<keyword evidence="1" id="KW-0808">Transferase</keyword>
<dbReference type="Proteomes" id="UP001595528">
    <property type="component" value="Unassembled WGS sequence"/>
</dbReference>
<dbReference type="RefSeq" id="WP_379902240.1">
    <property type="nucleotide sequence ID" value="NZ_JBHRTR010000028.1"/>
</dbReference>
<evidence type="ECO:0000313" key="2">
    <source>
        <dbReference type="Proteomes" id="UP001595528"/>
    </source>
</evidence>
<keyword evidence="2" id="KW-1185">Reference proteome</keyword>
<gene>
    <name evidence="1" type="ORF">ACFOGJ_16220</name>
</gene>